<name>A0A7I8JS14_SPIIN</name>
<dbReference type="AlphaFoldDB" id="A0A7I8JS14"/>
<feature type="compositionally biased region" description="Basic and acidic residues" evidence="1">
    <location>
        <begin position="25"/>
        <end position="43"/>
    </location>
</feature>
<dbReference type="EMBL" id="LR743603">
    <property type="protein sequence ID" value="CAA2633234.1"/>
    <property type="molecule type" value="Genomic_DNA"/>
</dbReference>
<dbReference type="Proteomes" id="UP001189122">
    <property type="component" value="Unassembled WGS sequence"/>
</dbReference>
<evidence type="ECO:0000313" key="3">
    <source>
        <dbReference type="Proteomes" id="UP001189122"/>
    </source>
</evidence>
<reference evidence="2 3" key="1">
    <citation type="submission" date="2019-12" db="EMBL/GenBank/DDBJ databases">
        <authorList>
            <person name="Scholz U."/>
            <person name="Mascher M."/>
            <person name="Fiebig A."/>
        </authorList>
    </citation>
    <scope>NUCLEOTIDE SEQUENCE</scope>
</reference>
<organism evidence="2">
    <name type="scientific">Spirodela intermedia</name>
    <name type="common">Intermediate duckweed</name>
    <dbReference type="NCBI Taxonomy" id="51605"/>
    <lineage>
        <taxon>Eukaryota</taxon>
        <taxon>Viridiplantae</taxon>
        <taxon>Streptophyta</taxon>
        <taxon>Embryophyta</taxon>
        <taxon>Tracheophyta</taxon>
        <taxon>Spermatophyta</taxon>
        <taxon>Magnoliopsida</taxon>
        <taxon>Liliopsida</taxon>
        <taxon>Araceae</taxon>
        <taxon>Lemnoideae</taxon>
        <taxon>Spirodela</taxon>
    </lineage>
</organism>
<gene>
    <name evidence="2" type="ORF">SI7747_16018764</name>
</gene>
<feature type="region of interest" description="Disordered" evidence="1">
    <location>
        <begin position="1"/>
        <end position="43"/>
    </location>
</feature>
<dbReference type="EMBL" id="CACRZD030000016">
    <property type="protein sequence ID" value="CAA6672353.1"/>
    <property type="molecule type" value="Genomic_DNA"/>
</dbReference>
<sequence length="43" mass="5255">MAAKYEDRLVHHKLRPHRTRKGSLLRREREGGGRRQRQRDAYI</sequence>
<feature type="compositionally biased region" description="Basic residues" evidence="1">
    <location>
        <begin position="10"/>
        <end position="24"/>
    </location>
</feature>
<proteinExistence type="predicted"/>
<evidence type="ECO:0000256" key="1">
    <source>
        <dbReference type="SAM" id="MobiDB-lite"/>
    </source>
</evidence>
<protein>
    <submittedName>
        <fullName evidence="2">Uncharacterized protein</fullName>
    </submittedName>
</protein>
<accession>A0A7I8JS14</accession>
<keyword evidence="3" id="KW-1185">Reference proteome</keyword>
<evidence type="ECO:0000313" key="2">
    <source>
        <dbReference type="EMBL" id="CAA2633234.1"/>
    </source>
</evidence>